<organism evidence="1 2">
    <name type="scientific">Melia azedarach</name>
    <name type="common">Chinaberry tree</name>
    <dbReference type="NCBI Taxonomy" id="155640"/>
    <lineage>
        <taxon>Eukaryota</taxon>
        <taxon>Viridiplantae</taxon>
        <taxon>Streptophyta</taxon>
        <taxon>Embryophyta</taxon>
        <taxon>Tracheophyta</taxon>
        <taxon>Spermatophyta</taxon>
        <taxon>Magnoliopsida</taxon>
        <taxon>eudicotyledons</taxon>
        <taxon>Gunneridae</taxon>
        <taxon>Pentapetalae</taxon>
        <taxon>rosids</taxon>
        <taxon>malvids</taxon>
        <taxon>Sapindales</taxon>
        <taxon>Meliaceae</taxon>
        <taxon>Melia</taxon>
    </lineage>
</organism>
<reference evidence="1 2" key="1">
    <citation type="journal article" date="2023" name="Science">
        <title>Complex scaffold remodeling in plant triterpene biosynthesis.</title>
        <authorList>
            <person name="De La Pena R."/>
            <person name="Hodgson H."/>
            <person name="Liu J.C."/>
            <person name="Stephenson M.J."/>
            <person name="Martin A.C."/>
            <person name="Owen C."/>
            <person name="Harkess A."/>
            <person name="Leebens-Mack J."/>
            <person name="Jimenez L.E."/>
            <person name="Osbourn A."/>
            <person name="Sattely E.S."/>
        </authorList>
    </citation>
    <scope>NUCLEOTIDE SEQUENCE [LARGE SCALE GENOMIC DNA]</scope>
    <source>
        <strain evidence="2">cv. JPN11</strain>
        <tissue evidence="1">Leaf</tissue>
    </source>
</reference>
<keyword evidence="2" id="KW-1185">Reference proteome</keyword>
<evidence type="ECO:0000313" key="2">
    <source>
        <dbReference type="Proteomes" id="UP001164539"/>
    </source>
</evidence>
<accession>A0ACC1YDL9</accession>
<dbReference type="Proteomes" id="UP001164539">
    <property type="component" value="Chromosome 4"/>
</dbReference>
<gene>
    <name evidence="1" type="ORF">OWV82_009082</name>
</gene>
<dbReference type="EMBL" id="CM051397">
    <property type="protein sequence ID" value="KAJ4721393.1"/>
    <property type="molecule type" value="Genomic_DNA"/>
</dbReference>
<proteinExistence type="predicted"/>
<comment type="caution">
    <text evidence="1">The sequence shown here is derived from an EMBL/GenBank/DDBJ whole genome shotgun (WGS) entry which is preliminary data.</text>
</comment>
<protein>
    <submittedName>
        <fullName evidence="1">Disease resistance protein</fullName>
    </submittedName>
</protein>
<evidence type="ECO:0000313" key="1">
    <source>
        <dbReference type="EMBL" id="KAJ4721393.1"/>
    </source>
</evidence>
<sequence length="1187" mass="134834">MGDPVSLVVNPIVEQVLGTATSLIKEEARLVLNVKKDVEKLSSNLTSIEAVLKDAEEKQLQDAQLRDWLGKLRNAAYDAQDILETFKTEVALRKRKRQQLSEFRAPGVASKVSYQLSAAHKIKELSSRFEIIAEEKQKFHLQNIDVNNGGGRTQSPNHPRTGYFVDTADVFGRDADKERIVNLLLSNEFDEEGDISVIPIVGMAGLGKTTLAQLLFNEERIKEHFESRMWVCVTVDFDFRRILKEMIEFHSKMKYDNNLALSILERRLLEFLSGKRFLLVLDDVWTEDYMKWEPLQKLLKQGNKGSRVLVTSRTIQVSKILARQAPYLLEYLPEDQCWSIFEKIAFNQGNMSSGVRQKLEDIGRKIVGKCKGLPLAVKAMAGFLRKYDDVNKWEKILSSNIWELEEGTSRTDRPNILPVLKLSYDHLPSYLKRCFSYCSIFPKAYIFDKAELVKHWTAESLIQSRGQEREEEIGIECFDELLVRSFFQLSNIDNDRARYRMHDLMHDLAQSISGTHCCQVKDDKSCSSSPETRHVSLLCKDVEQPAFSVVENSEKLRTLVFPSQYLKEFGRALDVIFHKLKYLRLLDLSSSSILELPDSVEELKLLRYLDLSKTEIKALPNSICNLYNLQTLKLLGCLWLMELPKDLSNLVNLRNLELDDMFWYKSSTLPSRIGKLANLHNLHSFRVGCKSGYRIEELRELAYLTGTLHISKLEDAVNGGEAKMNDKKWLQKVVFEWSTRNVNPQDVSNEEKLLEDLQPHPNLEELQIFNYLGVSLPHWMRDGRLHNLQILSLKGCSNSRILSLGQLPHLRALYIKRMMELEKLPNDVECPSLGRLQISNCPKLNELPEILPNLRVMKVKKCYSLKALPVTPFLQFLILVDNTELENWNEAMVSVISANDAGQRAPELRPSFINLLEMKVINCPKLQAVPQFFAPQKLEISGCELLNKLPNSRFSQRLQFLALDACPNGTLLSAIPDTSSLNYMIISNISNIDSFPRWPNLPGLRALYISNCKDLVSISGEGTLQNFSLSVLSIRGCSKLEELPNEGLPNSLECLIIASCSSLKSLGTKGTLKSLKALKDLYIEDCPLLQSFPEDGIPENLQHLVVQNCPLLTEQCRKEDGEGPEWPKIKDVPDLEIDSNKGSIPVMPKKKASSAITWYRPFVCGGGFKRKGNMESGEPSASAGYSP</sequence>
<name>A0ACC1YDL9_MELAZ</name>